<proteinExistence type="predicted"/>
<dbReference type="Proteomes" id="UP000466794">
    <property type="component" value="Unassembled WGS sequence"/>
</dbReference>
<evidence type="ECO:0000313" key="1">
    <source>
        <dbReference type="EMBL" id="MVU78963.1"/>
    </source>
</evidence>
<dbReference type="AlphaFoldDB" id="A0A7K1UX53"/>
<accession>A0A7K1UX53</accession>
<protein>
    <submittedName>
        <fullName evidence="1">Uncharacterized protein</fullName>
    </submittedName>
</protein>
<keyword evidence="2" id="KW-1185">Reference proteome</keyword>
<sequence>MIAASAFLPKLLDTIDAADPPAAAPADLCAALGQALFERLVPYGVPQTQTIYSTGPDAACDHRTPNNRQADPDAYGSLHVRLLRYSRVGWHSPSGRASHAFAESCDNSAIGGSFQHTSGIADEACVAYQEESDSGSGSAIVRRGADLFWVDNQTHLGTVDSARRAVADVVSAFLAAVP</sequence>
<dbReference type="RefSeq" id="WP_157388559.1">
    <property type="nucleotide sequence ID" value="NZ_WRPP01000003.1"/>
</dbReference>
<reference evidence="1 2" key="1">
    <citation type="submission" date="2019-12" db="EMBL/GenBank/DDBJ databases">
        <title>Nocardia sp. nov. ET3-3 isolated from soil.</title>
        <authorList>
            <person name="Kanchanasin P."/>
            <person name="Tanasupawat S."/>
            <person name="Yuki M."/>
            <person name="Kudo T."/>
        </authorList>
    </citation>
    <scope>NUCLEOTIDE SEQUENCE [LARGE SCALE GENOMIC DNA]</scope>
    <source>
        <strain evidence="1 2">ET3-3</strain>
    </source>
</reference>
<name>A0A7K1UX53_9NOCA</name>
<comment type="caution">
    <text evidence="1">The sequence shown here is derived from an EMBL/GenBank/DDBJ whole genome shotgun (WGS) entry which is preliminary data.</text>
</comment>
<organism evidence="1 2">
    <name type="scientific">Nocardia terrae</name>
    <dbReference type="NCBI Taxonomy" id="2675851"/>
    <lineage>
        <taxon>Bacteria</taxon>
        <taxon>Bacillati</taxon>
        <taxon>Actinomycetota</taxon>
        <taxon>Actinomycetes</taxon>
        <taxon>Mycobacteriales</taxon>
        <taxon>Nocardiaceae</taxon>
        <taxon>Nocardia</taxon>
    </lineage>
</organism>
<evidence type="ECO:0000313" key="2">
    <source>
        <dbReference type="Proteomes" id="UP000466794"/>
    </source>
</evidence>
<dbReference type="EMBL" id="WRPP01000003">
    <property type="protein sequence ID" value="MVU78963.1"/>
    <property type="molecule type" value="Genomic_DNA"/>
</dbReference>
<gene>
    <name evidence="1" type="ORF">GPX89_17130</name>
</gene>